<accession>A0A085ZAX6</accession>
<comment type="caution">
    <text evidence="3">The sequence shown here is derived from an EMBL/GenBank/DDBJ whole genome shotgun (WGS) entry which is preliminary data.</text>
</comment>
<sequence length="369" mass="42595">MNFEQMYSPNPDFPNRYISPEKLFSYLQDTLSDYIHEIGRSYLDKPVYQLSIGTGAIHVLAWSQMHGNESNATHAMLDLLETLDKAPEIKEDFFSKITLDFIFMLNPDGSERWTRMNAADIDLNRDFHNESSKEIKLLKKAAASKKYDYALNLHEQRTIFTTDGIHPATLSFLAPSENIERTVTDNRKKCMAVIGKVYEHLNELIPNQIGRYSDEFYPTSTGDNFIKAGMPTILFEGGHFVDDYTRKGTRKYYTLALYYALKAISELNSDIEGWEKYLEIPENQETHYDIIYRNVKLNTGHECILDVAVQYREMIEKGKDEISFVPFVMEVGDVKKRKGWLEIDCTGKKFVAATKYPKLDSPAEFTIED</sequence>
<comment type="caution">
    <text evidence="1">Lacks conserved residue(s) required for the propagation of feature annotation.</text>
</comment>
<dbReference type="Gene3D" id="3.40.630.10">
    <property type="entry name" value="Zn peptidases"/>
    <property type="match status" value="1"/>
</dbReference>
<evidence type="ECO:0000259" key="2">
    <source>
        <dbReference type="PROSITE" id="PS52035"/>
    </source>
</evidence>
<gene>
    <name evidence="3" type="ORF">IX38_17285</name>
</gene>
<dbReference type="PROSITE" id="PS52035">
    <property type="entry name" value="PEPTIDASE_M14"/>
    <property type="match status" value="1"/>
</dbReference>
<dbReference type="EMBL" id="JPRO01000016">
    <property type="protein sequence ID" value="KFF01590.1"/>
    <property type="molecule type" value="Genomic_DNA"/>
</dbReference>
<dbReference type="Proteomes" id="UP000028703">
    <property type="component" value="Unassembled WGS sequence"/>
</dbReference>
<comment type="similarity">
    <text evidence="1">Belongs to the peptidase M14 family.</text>
</comment>
<dbReference type="eggNOG" id="COG2866">
    <property type="taxonomic scope" value="Bacteria"/>
</dbReference>
<organism evidence="3 4">
    <name type="scientific">Chryseobacterium luteum</name>
    <dbReference type="NCBI Taxonomy" id="421531"/>
    <lineage>
        <taxon>Bacteria</taxon>
        <taxon>Pseudomonadati</taxon>
        <taxon>Bacteroidota</taxon>
        <taxon>Flavobacteriia</taxon>
        <taxon>Flavobacteriales</taxon>
        <taxon>Weeksellaceae</taxon>
        <taxon>Chryseobacterium group</taxon>
        <taxon>Chryseobacterium</taxon>
    </lineage>
</organism>
<evidence type="ECO:0000256" key="1">
    <source>
        <dbReference type="PROSITE-ProRule" id="PRU01379"/>
    </source>
</evidence>
<dbReference type="GO" id="GO:0004181">
    <property type="term" value="F:metallocarboxypeptidase activity"/>
    <property type="evidence" value="ECO:0007669"/>
    <property type="project" value="InterPro"/>
</dbReference>
<dbReference type="AlphaFoldDB" id="A0A085ZAX6"/>
<dbReference type="OrthoDB" id="1119199at2"/>
<dbReference type="STRING" id="421531.IX38_17285"/>
<dbReference type="GO" id="GO:0008270">
    <property type="term" value="F:zinc ion binding"/>
    <property type="evidence" value="ECO:0007669"/>
    <property type="project" value="InterPro"/>
</dbReference>
<dbReference type="SUPFAM" id="SSF53187">
    <property type="entry name" value="Zn-dependent exopeptidases"/>
    <property type="match status" value="1"/>
</dbReference>
<dbReference type="RefSeq" id="WP_034706794.1">
    <property type="nucleotide sequence ID" value="NZ_JPRO01000016.1"/>
</dbReference>
<dbReference type="InterPro" id="IPR000834">
    <property type="entry name" value="Peptidase_M14"/>
</dbReference>
<name>A0A085ZAX6_9FLAO</name>
<keyword evidence="4" id="KW-1185">Reference proteome</keyword>
<dbReference type="Pfam" id="PF00246">
    <property type="entry name" value="Peptidase_M14"/>
    <property type="match status" value="1"/>
</dbReference>
<protein>
    <submittedName>
        <fullName evidence="3">Peptidase M14</fullName>
    </submittedName>
</protein>
<feature type="domain" description="Peptidase M14" evidence="2">
    <location>
        <begin position="13"/>
        <end position="284"/>
    </location>
</feature>
<evidence type="ECO:0000313" key="4">
    <source>
        <dbReference type="Proteomes" id="UP000028703"/>
    </source>
</evidence>
<dbReference type="GO" id="GO:0006508">
    <property type="term" value="P:proteolysis"/>
    <property type="evidence" value="ECO:0007669"/>
    <property type="project" value="InterPro"/>
</dbReference>
<evidence type="ECO:0000313" key="3">
    <source>
        <dbReference type="EMBL" id="KFF01590.1"/>
    </source>
</evidence>
<reference evidence="3 4" key="1">
    <citation type="submission" date="2014-07" db="EMBL/GenBank/DDBJ databases">
        <title>Genome of Chryseobacterium luteum DSM 18605.</title>
        <authorList>
            <person name="Stropko S.J."/>
            <person name="Pipes S.E."/>
            <person name="Newman J.D."/>
        </authorList>
    </citation>
    <scope>NUCLEOTIDE SEQUENCE [LARGE SCALE GENOMIC DNA]</scope>
    <source>
        <strain evidence="3 4">DSM 18605</strain>
    </source>
</reference>
<proteinExistence type="inferred from homology"/>